<feature type="domain" description="GH15-like" evidence="1">
    <location>
        <begin position="18"/>
        <end position="57"/>
    </location>
</feature>
<reference evidence="3" key="1">
    <citation type="journal article" date="2019" name="Int. J. Syst. Evol. Microbiol.">
        <title>The Global Catalogue of Microorganisms (GCM) 10K type strain sequencing project: providing services to taxonomists for standard genome sequencing and annotation.</title>
        <authorList>
            <consortium name="The Broad Institute Genomics Platform"/>
            <consortium name="The Broad Institute Genome Sequencing Center for Infectious Disease"/>
            <person name="Wu L."/>
            <person name="Ma J."/>
        </authorList>
    </citation>
    <scope>NUCLEOTIDE SEQUENCE [LARGE SCALE GENOMIC DNA]</scope>
    <source>
        <strain evidence="3">JCM 4957</strain>
    </source>
</reference>
<sequence length="70" mass="7595">MSALARAGRLEQARYAFDKMLTYANHVGLFAEEIGPSGEQLGNFPQAFTHLSLITAAIALDDELDRAELG</sequence>
<organism evidence="2 3">
    <name type="scientific">Streptomyces djakartensis</name>
    <dbReference type="NCBI Taxonomy" id="68193"/>
    <lineage>
        <taxon>Bacteria</taxon>
        <taxon>Bacillati</taxon>
        <taxon>Actinomycetota</taxon>
        <taxon>Actinomycetes</taxon>
        <taxon>Kitasatosporales</taxon>
        <taxon>Streptomycetaceae</taxon>
        <taxon>Streptomyces</taxon>
    </lineage>
</organism>
<name>A0ABQ3A002_9ACTN</name>
<gene>
    <name evidence="2" type="ORF">GCM10010384_41150</name>
</gene>
<dbReference type="Proteomes" id="UP000653308">
    <property type="component" value="Unassembled WGS sequence"/>
</dbReference>
<accession>A0ABQ3A002</accession>
<dbReference type="InterPro" id="IPR012341">
    <property type="entry name" value="6hp_glycosidase-like_sf"/>
</dbReference>
<keyword evidence="3" id="KW-1185">Reference proteome</keyword>
<proteinExistence type="predicted"/>
<dbReference type="EMBL" id="BMWE01000011">
    <property type="protein sequence ID" value="GGY29771.1"/>
    <property type="molecule type" value="Genomic_DNA"/>
</dbReference>
<evidence type="ECO:0000259" key="1">
    <source>
        <dbReference type="Pfam" id="PF00723"/>
    </source>
</evidence>
<dbReference type="InterPro" id="IPR008928">
    <property type="entry name" value="6-hairpin_glycosidase_sf"/>
</dbReference>
<comment type="caution">
    <text evidence="2">The sequence shown here is derived from an EMBL/GenBank/DDBJ whole genome shotgun (WGS) entry which is preliminary data.</text>
</comment>
<dbReference type="SUPFAM" id="SSF48208">
    <property type="entry name" value="Six-hairpin glycosidases"/>
    <property type="match status" value="1"/>
</dbReference>
<dbReference type="InterPro" id="IPR011613">
    <property type="entry name" value="GH15-like"/>
</dbReference>
<protein>
    <recommendedName>
        <fullName evidence="1">GH15-like domain-containing protein</fullName>
    </recommendedName>
</protein>
<evidence type="ECO:0000313" key="3">
    <source>
        <dbReference type="Proteomes" id="UP000653308"/>
    </source>
</evidence>
<evidence type="ECO:0000313" key="2">
    <source>
        <dbReference type="EMBL" id="GGY29771.1"/>
    </source>
</evidence>
<dbReference type="Pfam" id="PF00723">
    <property type="entry name" value="Glyco_hydro_15"/>
    <property type="match status" value="1"/>
</dbReference>
<dbReference type="Gene3D" id="1.50.10.10">
    <property type="match status" value="1"/>
</dbReference>